<accession>A0ACD0NU22</accession>
<proteinExistence type="predicted"/>
<protein>
    <submittedName>
        <fullName evidence="1">Uncharacterized protein</fullName>
    </submittedName>
</protein>
<organism evidence="1 2">
    <name type="scientific">Violaceomyces palustris</name>
    <dbReference type="NCBI Taxonomy" id="1673888"/>
    <lineage>
        <taxon>Eukaryota</taxon>
        <taxon>Fungi</taxon>
        <taxon>Dikarya</taxon>
        <taxon>Basidiomycota</taxon>
        <taxon>Ustilaginomycotina</taxon>
        <taxon>Ustilaginomycetes</taxon>
        <taxon>Violaceomycetales</taxon>
        <taxon>Violaceomycetaceae</taxon>
        <taxon>Violaceomyces</taxon>
    </lineage>
</organism>
<sequence length="97" mass="11005">MTLLSFLSFFLPFVRSLLSCFPFFSHFRVVLSTFIPSNILLAATLSLRPVGKANPTHPKEGRRLCATISKDVIPPHYSRHRSQGVLMKADDTRRSCR</sequence>
<evidence type="ECO:0000313" key="1">
    <source>
        <dbReference type="EMBL" id="PWN49239.1"/>
    </source>
</evidence>
<dbReference type="EMBL" id="KZ820078">
    <property type="protein sequence ID" value="PWN49239.1"/>
    <property type="molecule type" value="Genomic_DNA"/>
</dbReference>
<name>A0ACD0NU22_9BASI</name>
<reference evidence="1 2" key="1">
    <citation type="journal article" date="2018" name="Mol. Biol. Evol.">
        <title>Broad Genomic Sampling Reveals a Smut Pathogenic Ancestry of the Fungal Clade Ustilaginomycotina.</title>
        <authorList>
            <person name="Kijpornyongpan T."/>
            <person name="Mondo S.J."/>
            <person name="Barry K."/>
            <person name="Sandor L."/>
            <person name="Lee J."/>
            <person name="Lipzen A."/>
            <person name="Pangilinan J."/>
            <person name="LaButti K."/>
            <person name="Hainaut M."/>
            <person name="Henrissat B."/>
            <person name="Grigoriev I.V."/>
            <person name="Spatafora J.W."/>
            <person name="Aime M.C."/>
        </authorList>
    </citation>
    <scope>NUCLEOTIDE SEQUENCE [LARGE SCALE GENOMIC DNA]</scope>
    <source>
        <strain evidence="1 2">SA 807</strain>
    </source>
</reference>
<evidence type="ECO:0000313" key="2">
    <source>
        <dbReference type="Proteomes" id="UP000245626"/>
    </source>
</evidence>
<gene>
    <name evidence="1" type="ORF">IE53DRAFT_155659</name>
</gene>
<keyword evidence="2" id="KW-1185">Reference proteome</keyword>
<dbReference type="Proteomes" id="UP000245626">
    <property type="component" value="Unassembled WGS sequence"/>
</dbReference>